<dbReference type="PIRSF" id="PIRSF029171">
    <property type="entry name" value="Esterase_LipA"/>
    <property type="match status" value="1"/>
</dbReference>
<feature type="chain" id="PRO_5006898358" evidence="1">
    <location>
        <begin position="37"/>
        <end position="417"/>
    </location>
</feature>
<proteinExistence type="predicted"/>
<dbReference type="PANTHER" id="PTHR34853:SF1">
    <property type="entry name" value="LIPASE 5"/>
    <property type="match status" value="1"/>
</dbReference>
<dbReference type="GO" id="GO:0016042">
    <property type="term" value="P:lipid catabolic process"/>
    <property type="evidence" value="ECO:0007669"/>
    <property type="project" value="InterPro"/>
</dbReference>
<protein>
    <submittedName>
        <fullName evidence="2">Lipase</fullName>
    </submittedName>
</protein>
<dbReference type="AlphaFoldDB" id="A0A0V9UDG0"/>
<sequence length="417" mass="42745">MRFTTARPLTGRLATAVAVMALAATPSLVAPPSAQAEGIVYPASVNDSFYSTPDDIADRQPGDVLAARVVPPPLGFPGTDAVQLKFRSTNSTGEPISAVTTVLSPQGGAPGRPLVSYQAIINALGLECAPSTALYAPNPLRGIRESPGLLIAIQRGWSLAVPDHLGPNSAYGAAKVGGQITLDGIRAAQRYAPLELADSPVGIAGYSGGGMATAMAAALAPTYAPEIPIVGSAYGGVPMDIGEMARELGESAHPAFGLAMAAALGLEREYPDRMPVTEQLNGAGQELRDRIANACTNEILLAGAGRSMADVADAAVGLALLDSPAIQEVLMENSVEKVPTVPNAPVYEWHSPTDVLIPLDAISTTLRRYCDAGVPVQSELVPSPDHITAAVIGLPGALDFLDGRFAGTAPSSNCGTV</sequence>
<feature type="signal peptide" evidence="1">
    <location>
        <begin position="1"/>
        <end position="36"/>
    </location>
</feature>
<evidence type="ECO:0000256" key="1">
    <source>
        <dbReference type="SAM" id="SignalP"/>
    </source>
</evidence>
<dbReference type="Pfam" id="PF03583">
    <property type="entry name" value="LIP"/>
    <property type="match status" value="1"/>
</dbReference>
<dbReference type="Proteomes" id="UP000053060">
    <property type="component" value="Unassembled WGS sequence"/>
</dbReference>
<gene>
    <name evidence="2" type="ORF">Z045_25920</name>
</gene>
<reference evidence="3" key="1">
    <citation type="submission" date="2015-01" db="EMBL/GenBank/DDBJ databases">
        <title>Draft genome sequence of Rhodococcus pyridinivorans strain KG-16, a hydrocarbon-degrading bacterium.</title>
        <authorList>
            <person name="Aggarwal R.K."/>
            <person name="Dawar C."/>
        </authorList>
    </citation>
    <scope>NUCLEOTIDE SEQUENCE [LARGE SCALE GENOMIC DNA]</scope>
    <source>
        <strain evidence="3">KG-16</strain>
    </source>
</reference>
<dbReference type="Gene3D" id="3.40.50.1820">
    <property type="entry name" value="alpha/beta hydrolase"/>
    <property type="match status" value="1"/>
</dbReference>
<keyword evidence="1" id="KW-0732">Signal</keyword>
<dbReference type="EMBL" id="AZXY01000035">
    <property type="protein sequence ID" value="KSZ55967.1"/>
    <property type="molecule type" value="Genomic_DNA"/>
</dbReference>
<dbReference type="SUPFAM" id="SSF53474">
    <property type="entry name" value="alpha/beta-Hydrolases"/>
    <property type="match status" value="1"/>
</dbReference>
<evidence type="ECO:0000313" key="3">
    <source>
        <dbReference type="Proteomes" id="UP000053060"/>
    </source>
</evidence>
<name>A0A0V9UDG0_9NOCA</name>
<comment type="caution">
    <text evidence="2">The sequence shown here is derived from an EMBL/GenBank/DDBJ whole genome shotgun (WGS) entry which is preliminary data.</text>
</comment>
<reference evidence="2 3" key="2">
    <citation type="journal article" date="2016" name="Genome Announc.">
        <title>Draft Genome Sequence of a Versatile Hydrocarbon-Degrading Bacterium, Rhodococcus pyridinivorans Strain KG-16, Collected from Oil Fields in India.</title>
        <authorList>
            <person name="Aggarwal R.K."/>
            <person name="Dawar C."/>
            <person name="Phanindranath R."/>
            <person name="Mutnuri L."/>
            <person name="Dayal A.M."/>
        </authorList>
    </citation>
    <scope>NUCLEOTIDE SEQUENCE [LARGE SCALE GENOMIC DNA]</scope>
    <source>
        <strain evidence="2 3">KG-16</strain>
    </source>
</reference>
<organism evidence="2 3">
    <name type="scientific">Rhodococcus pyridinivorans KG-16</name>
    <dbReference type="NCBI Taxonomy" id="1441730"/>
    <lineage>
        <taxon>Bacteria</taxon>
        <taxon>Bacillati</taxon>
        <taxon>Actinomycetota</taxon>
        <taxon>Actinomycetes</taxon>
        <taxon>Mycobacteriales</taxon>
        <taxon>Nocardiaceae</taxon>
        <taxon>Rhodococcus</taxon>
    </lineage>
</organism>
<dbReference type="InterPro" id="IPR029058">
    <property type="entry name" value="AB_hydrolase_fold"/>
</dbReference>
<dbReference type="Gene3D" id="1.10.260.130">
    <property type="match status" value="1"/>
</dbReference>
<dbReference type="PATRIC" id="fig|1441730.3.peg.5488"/>
<dbReference type="InterPro" id="IPR005152">
    <property type="entry name" value="Lipase_secreted"/>
</dbReference>
<dbReference type="GO" id="GO:0004806">
    <property type="term" value="F:triacylglycerol lipase activity"/>
    <property type="evidence" value="ECO:0007669"/>
    <property type="project" value="InterPro"/>
</dbReference>
<evidence type="ECO:0000313" key="2">
    <source>
        <dbReference type="EMBL" id="KSZ55967.1"/>
    </source>
</evidence>
<dbReference type="PANTHER" id="PTHR34853">
    <property type="match status" value="1"/>
</dbReference>
<accession>A0A0V9UDG0</accession>
<dbReference type="RefSeq" id="WP_060655282.1">
    <property type="nucleotide sequence ID" value="NZ_AZXY01000035.1"/>
</dbReference>